<gene>
    <name evidence="1" type="primary">Acey_s0096.g2871</name>
    <name evidence="1" type="ORF">Y032_0096g2871</name>
</gene>
<dbReference type="EMBL" id="JARK01001432">
    <property type="protein sequence ID" value="EYC02968.1"/>
    <property type="molecule type" value="Genomic_DNA"/>
</dbReference>
<accession>A0A016TK48</accession>
<keyword evidence="2" id="KW-1185">Reference proteome</keyword>
<sequence>KLVVQLSNCAPRKLNVFLKTLQAKLEIMLSQCPKAGLKGPRTPVNILSQRLEGVYRREGERKVALFLDWCVQILPRPLRLARSDRARFHETSQAQFECD</sequence>
<protein>
    <submittedName>
        <fullName evidence="1">Uncharacterized protein</fullName>
    </submittedName>
</protein>
<reference evidence="2" key="1">
    <citation type="journal article" date="2015" name="Nat. Genet.">
        <title>The genome and transcriptome of the zoonotic hookworm Ancylostoma ceylanicum identify infection-specific gene families.</title>
        <authorList>
            <person name="Schwarz E.M."/>
            <person name="Hu Y."/>
            <person name="Antoshechkin I."/>
            <person name="Miller M.M."/>
            <person name="Sternberg P.W."/>
            <person name="Aroian R.V."/>
        </authorList>
    </citation>
    <scope>NUCLEOTIDE SEQUENCE</scope>
    <source>
        <strain evidence="2">HY135</strain>
    </source>
</reference>
<proteinExistence type="predicted"/>
<evidence type="ECO:0000313" key="2">
    <source>
        <dbReference type="Proteomes" id="UP000024635"/>
    </source>
</evidence>
<comment type="caution">
    <text evidence="1">The sequence shown here is derived from an EMBL/GenBank/DDBJ whole genome shotgun (WGS) entry which is preliminary data.</text>
</comment>
<evidence type="ECO:0000313" key="1">
    <source>
        <dbReference type="EMBL" id="EYC02968.1"/>
    </source>
</evidence>
<feature type="non-terminal residue" evidence="1">
    <location>
        <position position="1"/>
    </location>
</feature>
<organism evidence="1 2">
    <name type="scientific">Ancylostoma ceylanicum</name>
    <dbReference type="NCBI Taxonomy" id="53326"/>
    <lineage>
        <taxon>Eukaryota</taxon>
        <taxon>Metazoa</taxon>
        <taxon>Ecdysozoa</taxon>
        <taxon>Nematoda</taxon>
        <taxon>Chromadorea</taxon>
        <taxon>Rhabditida</taxon>
        <taxon>Rhabditina</taxon>
        <taxon>Rhabditomorpha</taxon>
        <taxon>Strongyloidea</taxon>
        <taxon>Ancylostomatidae</taxon>
        <taxon>Ancylostomatinae</taxon>
        <taxon>Ancylostoma</taxon>
    </lineage>
</organism>
<dbReference type="Proteomes" id="UP000024635">
    <property type="component" value="Unassembled WGS sequence"/>
</dbReference>
<name>A0A016TK48_9BILA</name>
<dbReference type="AlphaFoldDB" id="A0A016TK48"/>